<evidence type="ECO:0000313" key="2">
    <source>
        <dbReference type="Proteomes" id="UP000193920"/>
    </source>
</evidence>
<reference evidence="1 2" key="1">
    <citation type="submission" date="2016-08" db="EMBL/GenBank/DDBJ databases">
        <title>A Parts List for Fungal Cellulosomes Revealed by Comparative Genomics.</title>
        <authorList>
            <consortium name="DOE Joint Genome Institute"/>
            <person name="Haitjema C.H."/>
            <person name="Gilmore S.P."/>
            <person name="Henske J.K."/>
            <person name="Solomon K.V."/>
            <person name="De Groot R."/>
            <person name="Kuo A."/>
            <person name="Mondo S.J."/>
            <person name="Salamov A.A."/>
            <person name="Labutti K."/>
            <person name="Zhao Z."/>
            <person name="Chiniquy J."/>
            <person name="Barry K."/>
            <person name="Brewer H.M."/>
            <person name="Purvine S.O."/>
            <person name="Wright A.T."/>
            <person name="Boxma B."/>
            <person name="Van Alen T."/>
            <person name="Hackstein J.H."/>
            <person name="Baker S.E."/>
            <person name="Grigoriev I.V."/>
            <person name="O'Malley M.A."/>
        </authorList>
    </citation>
    <scope>NUCLEOTIDE SEQUENCE [LARGE SCALE GENOMIC DNA]</scope>
    <source>
        <strain evidence="1 2">G1</strain>
    </source>
</reference>
<comment type="caution">
    <text evidence="1">The sequence shown here is derived from an EMBL/GenBank/DDBJ whole genome shotgun (WGS) entry which is preliminary data.</text>
</comment>
<gene>
    <name evidence="1" type="ORF">LY90DRAFT_518854</name>
</gene>
<name>A0A1Y1ZH15_9FUNG</name>
<dbReference type="EMBL" id="MCOG01000406">
    <property type="protein sequence ID" value="ORY09546.1"/>
    <property type="molecule type" value="Genomic_DNA"/>
</dbReference>
<sequence length="117" mass="14199">MNKLLNEIIIKERNNIPKLYEPTISYHDNYEFELLLKNEYLLLLKFNKDKKINDDTTLDIAEENDENYDSDSTSNYFIDSYDIRKKERMTVLFTNLIKNYIINFEYNDFENVLSLVY</sequence>
<organism evidence="1 2">
    <name type="scientific">Neocallimastix californiae</name>
    <dbReference type="NCBI Taxonomy" id="1754190"/>
    <lineage>
        <taxon>Eukaryota</taxon>
        <taxon>Fungi</taxon>
        <taxon>Fungi incertae sedis</taxon>
        <taxon>Chytridiomycota</taxon>
        <taxon>Chytridiomycota incertae sedis</taxon>
        <taxon>Neocallimastigomycetes</taxon>
        <taxon>Neocallimastigales</taxon>
        <taxon>Neocallimastigaceae</taxon>
        <taxon>Neocallimastix</taxon>
    </lineage>
</organism>
<dbReference type="Proteomes" id="UP000193920">
    <property type="component" value="Unassembled WGS sequence"/>
</dbReference>
<dbReference type="AlphaFoldDB" id="A0A1Y1ZH15"/>
<accession>A0A1Y1ZH15</accession>
<protein>
    <submittedName>
        <fullName evidence="1">Uncharacterized protein</fullName>
    </submittedName>
</protein>
<evidence type="ECO:0000313" key="1">
    <source>
        <dbReference type="EMBL" id="ORY09546.1"/>
    </source>
</evidence>
<keyword evidence="2" id="KW-1185">Reference proteome</keyword>
<proteinExistence type="predicted"/>